<keyword evidence="2" id="KW-0472">Membrane</keyword>
<dbReference type="Proteomes" id="UP000236286">
    <property type="component" value="Unassembled WGS sequence"/>
</dbReference>
<feature type="transmembrane region" description="Helical" evidence="2">
    <location>
        <begin position="387"/>
        <end position="412"/>
    </location>
</feature>
<proteinExistence type="predicted"/>
<keyword evidence="2" id="KW-1133">Transmembrane helix</keyword>
<keyword evidence="2" id="KW-0812">Transmembrane</keyword>
<protein>
    <submittedName>
        <fullName evidence="3">Peptidase</fullName>
    </submittedName>
</protein>
<dbReference type="PANTHER" id="PTHR34219:SF5">
    <property type="entry name" value="BLR4505 PROTEIN"/>
    <property type="match status" value="1"/>
</dbReference>
<name>A0A2J7TMK6_METSI</name>
<sequence length="452" mass="50119">MGTRARNVAFWRHKKFALRPAVVALHRWAGLTMAGFLVIAGLTGAVISWDHELDEWLNPDLWRASEGAPLPAFELARRVEADDPRALVTYLPLHAKPGEALSMLVDARVDPSTGRLYDLGYDQVFIEPIPGEILGRREWGEIGIDRRHLVPFLYKLHYSLCAPPFLNFDRWGEMLMGAIALLWMTDCFFGLFLTLPPGARGRDASASAAWIRRWEKAWRIKWPSAPYRLNFDIHRASGLWLWALLFLLALTGASLNLSKEVAEPVVNFFSSVTPSPLDIREERPINQPIMPRLGLTGIVSRAEAEAERRGWEEPAGAVGYHQQHGVYSVYFFSPGGDHGAAGVGPAELFLDSEDGRVLGDRLPWRGTAGDLFMQLQFPLHSGRIAGFFGRVLISAMGLAVAALAVTGVVIWLQKRNARRKKTATAGAAQPRQNNAVAVPEPSGLRKQSHTSI</sequence>
<evidence type="ECO:0000256" key="1">
    <source>
        <dbReference type="SAM" id="MobiDB-lite"/>
    </source>
</evidence>
<feature type="transmembrane region" description="Helical" evidence="2">
    <location>
        <begin position="174"/>
        <end position="195"/>
    </location>
</feature>
<reference evidence="3 4" key="1">
    <citation type="submission" date="2017-10" db="EMBL/GenBank/DDBJ databases">
        <title>Genome announcement of Methylocella silvestris TVC from permafrost.</title>
        <authorList>
            <person name="Wang J."/>
            <person name="Geng K."/>
            <person name="Ul-Haque F."/>
            <person name="Crombie A.T."/>
            <person name="Street L.E."/>
            <person name="Wookey P.A."/>
            <person name="Murrell J.C."/>
            <person name="Pratscher J."/>
        </authorList>
    </citation>
    <scope>NUCLEOTIDE SEQUENCE [LARGE SCALE GENOMIC DNA]</scope>
    <source>
        <strain evidence="3 4">TVC</strain>
    </source>
</reference>
<feature type="region of interest" description="Disordered" evidence="1">
    <location>
        <begin position="421"/>
        <end position="452"/>
    </location>
</feature>
<accession>A0A2J7TMK6</accession>
<comment type="caution">
    <text evidence="3">The sequence shown here is derived from an EMBL/GenBank/DDBJ whole genome shotgun (WGS) entry which is preliminary data.</text>
</comment>
<dbReference type="Pfam" id="PF03929">
    <property type="entry name" value="PepSY_TM"/>
    <property type="match status" value="1"/>
</dbReference>
<dbReference type="PANTHER" id="PTHR34219">
    <property type="entry name" value="IRON-REGULATED INNER MEMBRANE PROTEIN-RELATED"/>
    <property type="match status" value="1"/>
</dbReference>
<dbReference type="InterPro" id="IPR005625">
    <property type="entry name" value="PepSY-ass_TM"/>
</dbReference>
<evidence type="ECO:0000313" key="4">
    <source>
        <dbReference type="Proteomes" id="UP000236286"/>
    </source>
</evidence>
<feature type="transmembrane region" description="Helical" evidence="2">
    <location>
        <begin position="21"/>
        <end position="49"/>
    </location>
</feature>
<evidence type="ECO:0000256" key="2">
    <source>
        <dbReference type="SAM" id="Phobius"/>
    </source>
</evidence>
<evidence type="ECO:0000313" key="3">
    <source>
        <dbReference type="EMBL" id="PNG28002.1"/>
    </source>
</evidence>
<gene>
    <name evidence="3" type="ORF">CR492_00885</name>
</gene>
<dbReference type="AlphaFoldDB" id="A0A2J7TMK6"/>
<feature type="transmembrane region" description="Helical" evidence="2">
    <location>
        <begin position="238"/>
        <end position="257"/>
    </location>
</feature>
<dbReference type="EMBL" id="PDZR01000001">
    <property type="protein sequence ID" value="PNG28002.1"/>
    <property type="molecule type" value="Genomic_DNA"/>
</dbReference>
<organism evidence="3 4">
    <name type="scientific">Methylocella silvestris</name>
    <dbReference type="NCBI Taxonomy" id="199596"/>
    <lineage>
        <taxon>Bacteria</taxon>
        <taxon>Pseudomonadati</taxon>
        <taxon>Pseudomonadota</taxon>
        <taxon>Alphaproteobacteria</taxon>
        <taxon>Hyphomicrobiales</taxon>
        <taxon>Beijerinckiaceae</taxon>
        <taxon>Methylocella</taxon>
    </lineage>
</organism>
<dbReference type="OrthoDB" id="7238323at2"/>